<sequence length="164" mass="18765">MSAYEVITIMSKLLSMHESLLKLSNEKTELLKEGNIEAFQKLLVNENKHVQAVGQLEEKRAALTAKWFTQQGLADREQTVSEMLYYLDDGREKEELNSIFENLVMTVADLKQQEKLNQDLLQQSLQFVELSLEMLQPSMKSMNYGDHQQYGSAAANRSVFDSKA</sequence>
<keyword evidence="3" id="KW-1185">Reference proteome</keyword>
<evidence type="ECO:0000313" key="3">
    <source>
        <dbReference type="Proteomes" id="UP000199095"/>
    </source>
</evidence>
<dbReference type="Proteomes" id="UP000199095">
    <property type="component" value="Unassembled WGS sequence"/>
</dbReference>
<dbReference type="AlphaFoldDB" id="A0A1H9YRT1"/>
<reference evidence="3" key="1">
    <citation type="submission" date="2016-10" db="EMBL/GenBank/DDBJ databases">
        <authorList>
            <person name="Varghese N."/>
            <person name="Submissions S."/>
        </authorList>
    </citation>
    <scope>NUCLEOTIDE SEQUENCE [LARGE SCALE GENOMIC DNA]</scope>
    <source>
        <strain evidence="3">CGMCC 1.3566</strain>
    </source>
</reference>
<dbReference type="EMBL" id="FOHJ01000001">
    <property type="protein sequence ID" value="SES71877.1"/>
    <property type="molecule type" value="Genomic_DNA"/>
</dbReference>
<protein>
    <submittedName>
        <fullName evidence="2">FlgN protein</fullName>
    </submittedName>
</protein>
<dbReference type="GO" id="GO:0044780">
    <property type="term" value="P:bacterial-type flagellum assembly"/>
    <property type="evidence" value="ECO:0007669"/>
    <property type="project" value="InterPro"/>
</dbReference>
<dbReference type="InterPro" id="IPR007809">
    <property type="entry name" value="FlgN-like"/>
</dbReference>
<dbReference type="InterPro" id="IPR036679">
    <property type="entry name" value="FlgN-like_sf"/>
</dbReference>
<dbReference type="Gene3D" id="1.20.58.300">
    <property type="entry name" value="FlgN-like"/>
    <property type="match status" value="1"/>
</dbReference>
<dbReference type="SUPFAM" id="SSF140566">
    <property type="entry name" value="FlgN-like"/>
    <property type="match status" value="1"/>
</dbReference>
<accession>A0A1H9YRT1</accession>
<organism evidence="2 3">
    <name type="scientific">Salinibacillus kushneri</name>
    <dbReference type="NCBI Taxonomy" id="237682"/>
    <lineage>
        <taxon>Bacteria</taxon>
        <taxon>Bacillati</taxon>
        <taxon>Bacillota</taxon>
        <taxon>Bacilli</taxon>
        <taxon>Bacillales</taxon>
        <taxon>Bacillaceae</taxon>
        <taxon>Salinibacillus</taxon>
    </lineage>
</organism>
<dbReference type="STRING" id="237682.SAMN05421676_101271"/>
<name>A0A1H9YRT1_9BACI</name>
<evidence type="ECO:0000256" key="1">
    <source>
        <dbReference type="ARBA" id="ARBA00022795"/>
    </source>
</evidence>
<dbReference type="Pfam" id="PF05130">
    <property type="entry name" value="FlgN"/>
    <property type="match status" value="1"/>
</dbReference>
<dbReference type="OrthoDB" id="2381500at2"/>
<gene>
    <name evidence="2" type="ORF">SAMN05421676_101271</name>
</gene>
<proteinExistence type="predicted"/>
<keyword evidence="1" id="KW-1005">Bacterial flagellum biogenesis</keyword>
<dbReference type="RefSeq" id="WP_093131191.1">
    <property type="nucleotide sequence ID" value="NZ_FOHJ01000001.1"/>
</dbReference>
<evidence type="ECO:0000313" key="2">
    <source>
        <dbReference type="EMBL" id="SES71877.1"/>
    </source>
</evidence>